<dbReference type="InterPro" id="IPR051321">
    <property type="entry name" value="PHA/PHB_synthase"/>
</dbReference>
<dbReference type="PANTHER" id="PTHR36837">
    <property type="entry name" value="POLY(3-HYDROXYALKANOATE) POLYMERASE SUBUNIT PHAC"/>
    <property type="match status" value="1"/>
</dbReference>
<dbReference type="InterPro" id="IPR029058">
    <property type="entry name" value="AB_hydrolase_fold"/>
</dbReference>
<feature type="domain" description="PHB de-polymerase C-terminal" evidence="1">
    <location>
        <begin position="1"/>
        <end position="162"/>
    </location>
</feature>
<dbReference type="Proteomes" id="UP000325273">
    <property type="component" value="Unassembled WGS sequence"/>
</dbReference>
<dbReference type="EMBL" id="VTUZ01000061">
    <property type="protein sequence ID" value="KAA0998304.1"/>
    <property type="molecule type" value="Genomic_DNA"/>
</dbReference>
<feature type="non-terminal residue" evidence="2">
    <location>
        <position position="1"/>
    </location>
</feature>
<evidence type="ECO:0000313" key="3">
    <source>
        <dbReference type="Proteomes" id="UP000325273"/>
    </source>
</evidence>
<name>A0A5B0G4K1_9BURK</name>
<gene>
    <name evidence="2" type="ORF">FVF58_45310</name>
</gene>
<dbReference type="AlphaFoldDB" id="A0A5B0G4K1"/>
<evidence type="ECO:0000313" key="2">
    <source>
        <dbReference type="EMBL" id="KAA0998304.1"/>
    </source>
</evidence>
<proteinExistence type="predicted"/>
<evidence type="ECO:0000259" key="1">
    <source>
        <dbReference type="Pfam" id="PF06850"/>
    </source>
</evidence>
<dbReference type="InterPro" id="IPR009656">
    <property type="entry name" value="PHB_depo_C"/>
</dbReference>
<protein>
    <submittedName>
        <fullName evidence="2">Polyhydroxyalkanoate depolymerase</fullName>
    </submittedName>
</protein>
<dbReference type="PANTHER" id="PTHR36837:SF4">
    <property type="entry name" value="BLR0908 PROTEIN"/>
    <property type="match status" value="1"/>
</dbReference>
<organism evidence="2 3">
    <name type="scientific">Paraburkholderia panacisoli</name>
    <dbReference type="NCBI Taxonomy" id="2603818"/>
    <lineage>
        <taxon>Bacteria</taxon>
        <taxon>Pseudomonadati</taxon>
        <taxon>Pseudomonadota</taxon>
        <taxon>Betaproteobacteria</taxon>
        <taxon>Burkholderiales</taxon>
        <taxon>Burkholderiaceae</taxon>
        <taxon>Paraburkholderia</taxon>
    </lineage>
</organism>
<keyword evidence="3" id="KW-1185">Reference proteome</keyword>
<dbReference type="SUPFAM" id="SSF53474">
    <property type="entry name" value="alpha/beta-Hydrolases"/>
    <property type="match status" value="1"/>
</dbReference>
<reference evidence="2 3" key="1">
    <citation type="submission" date="2019-08" db="EMBL/GenBank/DDBJ databases">
        <title>Paraburkholderia sp. DCY113.</title>
        <authorList>
            <person name="Kang J."/>
        </authorList>
    </citation>
    <scope>NUCLEOTIDE SEQUENCE [LARGE SCALE GENOMIC DNA]</scope>
    <source>
        <strain evidence="2 3">DCY113</strain>
    </source>
</reference>
<sequence>GRKVYPGFLQHTGFVAMNPERHAASHWDFYQSLLRGDEEDAQAHRSFYDEYNAVLDMDAEYYLDTIRVVFQKFRLAEGTWDVAGERVKPQDITHTALFTIEGELDDISGDGQTFAAHELCTGIPEDNKRHFTAEKCGHYGIFSGRRWRAIIYPQLRDFILEYSNAPKAVREKAEAQA</sequence>
<accession>A0A5B0G4K1</accession>
<dbReference type="Pfam" id="PF06850">
    <property type="entry name" value="PHB_depo_C"/>
    <property type="match status" value="1"/>
</dbReference>
<comment type="caution">
    <text evidence="2">The sequence shown here is derived from an EMBL/GenBank/DDBJ whole genome shotgun (WGS) entry which is preliminary data.</text>
</comment>